<dbReference type="InterPro" id="IPR014020">
    <property type="entry name" value="Tensin_C2-dom"/>
</dbReference>
<dbReference type="SMART" id="SM01326">
    <property type="entry name" value="PTEN_C2"/>
    <property type="match status" value="1"/>
</dbReference>
<evidence type="ECO:0000259" key="10">
    <source>
        <dbReference type="PROSITE" id="PS51182"/>
    </source>
</evidence>
<evidence type="ECO:0000259" key="9">
    <source>
        <dbReference type="PROSITE" id="PS51181"/>
    </source>
</evidence>
<accession>A0AAG5DXW8</accession>
<dbReference type="PROSITE" id="PS51181">
    <property type="entry name" value="PPASE_TENSIN"/>
    <property type="match status" value="1"/>
</dbReference>
<keyword evidence="3" id="KW-0378">Hydrolase</keyword>
<dbReference type="InterPro" id="IPR003595">
    <property type="entry name" value="Tyr_Pase_cat"/>
</dbReference>
<dbReference type="InterPro" id="IPR051281">
    <property type="entry name" value="Dual-spec_lipid-protein_phosph"/>
</dbReference>
<dbReference type="InterPro" id="IPR029023">
    <property type="entry name" value="Tensin_phosphatase"/>
</dbReference>
<dbReference type="EnsemblMetazoa" id="ENSAATROPT017913">
    <property type="protein sequence ID" value="ENSAATROPP015860"/>
    <property type="gene ID" value="ENSAATROPG014620"/>
</dbReference>
<feature type="compositionally biased region" description="Polar residues" evidence="7">
    <location>
        <begin position="407"/>
        <end position="424"/>
    </location>
</feature>
<dbReference type="PANTHER" id="PTHR12305">
    <property type="entry name" value="PHOSPHATASE WITH HOMOLOGY TO TENSIN"/>
    <property type="match status" value="1"/>
</dbReference>
<dbReference type="GO" id="GO:0004721">
    <property type="term" value="F:phosphoprotein phosphatase activity"/>
    <property type="evidence" value="ECO:0007669"/>
    <property type="project" value="UniProtKB-KW"/>
</dbReference>
<feature type="compositionally biased region" description="Low complexity" evidence="7">
    <location>
        <begin position="472"/>
        <end position="491"/>
    </location>
</feature>
<feature type="region of interest" description="Disordered" evidence="7">
    <location>
        <begin position="601"/>
        <end position="630"/>
    </location>
</feature>
<reference evidence="11" key="1">
    <citation type="submission" date="2024-04" db="UniProtKB">
        <authorList>
            <consortium name="EnsemblMetazoa"/>
        </authorList>
    </citation>
    <scope>IDENTIFICATION</scope>
    <source>
        <strain evidence="11">EBRO</strain>
    </source>
</reference>
<feature type="domain" description="C2 tensin-type" evidence="10">
    <location>
        <begin position="180"/>
        <end position="318"/>
    </location>
</feature>
<dbReference type="SUPFAM" id="SSF49562">
    <property type="entry name" value="C2 domain (Calcium/lipid-binding domain, CaLB)"/>
    <property type="match status" value="1"/>
</dbReference>
<keyword evidence="12" id="KW-1185">Reference proteome</keyword>
<evidence type="ECO:0000256" key="4">
    <source>
        <dbReference type="ARBA" id="ARBA00022912"/>
    </source>
</evidence>
<dbReference type="GO" id="GO:0016314">
    <property type="term" value="F:phosphatidylinositol-3,4,5-trisphosphate 3-phosphatase activity"/>
    <property type="evidence" value="ECO:0007669"/>
    <property type="project" value="TreeGrafter"/>
</dbReference>
<evidence type="ECO:0000256" key="3">
    <source>
        <dbReference type="ARBA" id="ARBA00022801"/>
    </source>
</evidence>
<evidence type="ECO:0000259" key="8">
    <source>
        <dbReference type="PROSITE" id="PS50056"/>
    </source>
</evidence>
<evidence type="ECO:0000256" key="6">
    <source>
        <dbReference type="ARBA" id="ARBA00023273"/>
    </source>
</evidence>
<feature type="compositionally biased region" description="Basic and acidic residues" evidence="7">
    <location>
        <begin position="601"/>
        <end position="626"/>
    </location>
</feature>
<dbReference type="FunFam" id="3.90.190.10:FF:000029">
    <property type="entry name" value="Phosphatidylinositol 3,4,5-trisphosphate 3-phosphatase and dual-specificity protein phosphatase PTEN"/>
    <property type="match status" value="1"/>
</dbReference>
<feature type="compositionally biased region" description="Acidic residues" evidence="7">
    <location>
        <begin position="492"/>
        <end position="518"/>
    </location>
</feature>
<proteinExistence type="inferred from homology"/>
<dbReference type="Gene3D" id="3.90.190.10">
    <property type="entry name" value="Protein tyrosine phosphatase superfamily"/>
    <property type="match status" value="1"/>
</dbReference>
<evidence type="ECO:0000256" key="7">
    <source>
        <dbReference type="SAM" id="MobiDB-lite"/>
    </source>
</evidence>
<dbReference type="GO" id="GO:0005829">
    <property type="term" value="C:cytosol"/>
    <property type="evidence" value="ECO:0007669"/>
    <property type="project" value="TreeGrafter"/>
</dbReference>
<dbReference type="SUPFAM" id="SSF52799">
    <property type="entry name" value="(Phosphotyrosine protein) phosphatases II"/>
    <property type="match status" value="1"/>
</dbReference>
<dbReference type="AlphaFoldDB" id="A0AAG5DXW8"/>
<feature type="region of interest" description="Disordered" evidence="7">
    <location>
        <begin position="663"/>
        <end position="682"/>
    </location>
</feature>
<feature type="compositionally biased region" description="Polar residues" evidence="7">
    <location>
        <begin position="442"/>
        <end position="454"/>
    </location>
</feature>
<evidence type="ECO:0000256" key="5">
    <source>
        <dbReference type="ARBA" id="ARBA00023098"/>
    </source>
</evidence>
<dbReference type="InterPro" id="IPR045101">
    <property type="entry name" value="PTP_PTEN"/>
</dbReference>
<sequence length="777" mass="87007">MTNPQNLIRQKVSGQRRRFVEDGYNLDLTYITSRIIGMGFPADSVEAVYRNNREDVIKLLNEKHHSKYKVYNLCKEKTYDWTGFPHYAAYPFEDHNPPDIELINKFCKDVNEFLSEDREHVVAIHCKAGKGRTGTMICCYLLYCEACPTADQALAYYAEKRTRDKKGVTIPSQLRYVQYYDQLLHKNLIYETVTLYICELRIFPADVPLKLVTIKMKEGKESIQLQDFQRAEGYVAVMPDACMPLKGDVIVKFVGGRNLKGKQWWFWCNTFFVKQSGIYDSEGRLVLTLDKMEIDNAHKGNTKKCPEKVQVFFKPTSGKYSESMTPNRKLMPAPPQPLVDGNQTYGTTANNLYCHNHPLQQQHQQQHHQHHLAQVDPLQHGQQPLQLSSNANFNNDPVHYFSHHQHVTNNNRGSVGNNQQQNVGSGIYGNIGNHGQQFEVASVSSPSSAQGNYKKQQRPPPQPVATSAAHHQQQQQQNHSGGSSEEFSGTESVEEEDEDGDEKEEEDEDEDGDEEEGWESGAAVGGKITSSPGDPSDLPHLEINPPEEPCHGAGSSGILSKMVFRVVSEFRRINTRMWDLVGRRSVPNTAGDVHRSVVVDGPEHRASDRDALDLRREQTEPREELPIGRSLSAYGELHDFAPRSDSLSPSSASLVLASSSANSSSRSVLSRGTTYSALVRTNRPPRARSIEATTFVLEQATQHLQRQQLQRGGLQEGEVVPTSDFTGPLTDSGRCSTETNGSAFDATQPPSRTSASSGRADQISFLRRNTNGAIYKQ</sequence>
<feature type="domain" description="Tyrosine specific protein phosphatases" evidence="8">
    <location>
        <begin position="104"/>
        <end position="177"/>
    </location>
</feature>
<protein>
    <recommendedName>
        <fullName evidence="13">Phosphatidylinositol-3,4,5-trisphosphate 3-phosphatase</fullName>
    </recommendedName>
</protein>
<dbReference type="SMART" id="SM01301">
    <property type="entry name" value="PTPlike_phytase"/>
    <property type="match status" value="1"/>
</dbReference>
<evidence type="ECO:0000256" key="1">
    <source>
        <dbReference type="ARBA" id="ARBA00004487"/>
    </source>
</evidence>
<keyword evidence="5" id="KW-0443">Lipid metabolism</keyword>
<feature type="compositionally biased region" description="Low complexity" evidence="7">
    <location>
        <begin position="707"/>
        <end position="718"/>
    </location>
</feature>
<dbReference type="InterPro" id="IPR016130">
    <property type="entry name" value="Tyr_Pase_AS"/>
</dbReference>
<evidence type="ECO:0008006" key="13">
    <source>
        <dbReference type="Google" id="ProtNLM"/>
    </source>
</evidence>
<dbReference type="Pfam" id="PF10409">
    <property type="entry name" value="PTEN_C2"/>
    <property type="match status" value="1"/>
</dbReference>
<dbReference type="PROSITE" id="PS51182">
    <property type="entry name" value="C2_TENSIN"/>
    <property type="match status" value="1"/>
</dbReference>
<dbReference type="GO" id="GO:0043005">
    <property type="term" value="C:neuron projection"/>
    <property type="evidence" value="ECO:0007669"/>
    <property type="project" value="UniProtKB-SubCell"/>
</dbReference>
<comment type="similarity">
    <text evidence="2">Belongs to the PTEN phosphatase protein family.</text>
</comment>
<evidence type="ECO:0000256" key="2">
    <source>
        <dbReference type="ARBA" id="ARBA00007881"/>
    </source>
</evidence>
<dbReference type="InterPro" id="IPR035892">
    <property type="entry name" value="C2_domain_sf"/>
</dbReference>
<dbReference type="InterPro" id="IPR057023">
    <property type="entry name" value="PTP-SAK"/>
</dbReference>
<dbReference type="InterPro" id="IPR029021">
    <property type="entry name" value="Prot-tyrosine_phosphatase-like"/>
</dbReference>
<keyword evidence="6" id="KW-0966">Cell projection</keyword>
<name>A0AAG5DXW8_ANOAO</name>
<organism evidence="11 12">
    <name type="scientific">Anopheles atroparvus</name>
    <name type="common">European mosquito</name>
    <dbReference type="NCBI Taxonomy" id="41427"/>
    <lineage>
        <taxon>Eukaryota</taxon>
        <taxon>Metazoa</taxon>
        <taxon>Ecdysozoa</taxon>
        <taxon>Arthropoda</taxon>
        <taxon>Hexapoda</taxon>
        <taxon>Insecta</taxon>
        <taxon>Pterygota</taxon>
        <taxon>Neoptera</taxon>
        <taxon>Endopterygota</taxon>
        <taxon>Diptera</taxon>
        <taxon>Nematocera</taxon>
        <taxon>Culicoidea</taxon>
        <taxon>Culicidae</taxon>
        <taxon>Anophelinae</taxon>
        <taxon>Anopheles</taxon>
    </lineage>
</organism>
<dbReference type="SMART" id="SM00404">
    <property type="entry name" value="PTPc_motif"/>
    <property type="match status" value="1"/>
</dbReference>
<evidence type="ECO:0000313" key="12">
    <source>
        <dbReference type="Proteomes" id="UP000075880"/>
    </source>
</evidence>
<comment type="subcellular location">
    <subcellularLocation>
        <location evidence="1">Cell projection</location>
        <location evidence="1">Neuron projection</location>
    </subcellularLocation>
</comment>
<feature type="compositionally biased region" description="Polar residues" evidence="7">
    <location>
        <begin position="767"/>
        <end position="777"/>
    </location>
</feature>
<dbReference type="PROSITE" id="PS00383">
    <property type="entry name" value="TYR_PHOSPHATASE_1"/>
    <property type="match status" value="1"/>
</dbReference>
<feature type="region of interest" description="Disordered" evidence="7">
    <location>
        <begin position="707"/>
        <end position="777"/>
    </location>
</feature>
<dbReference type="CDD" id="cd14509">
    <property type="entry name" value="PTP_PTEN"/>
    <property type="match status" value="1"/>
</dbReference>
<feature type="compositionally biased region" description="Polar residues" evidence="7">
    <location>
        <begin position="748"/>
        <end position="759"/>
    </location>
</feature>
<dbReference type="Proteomes" id="UP000075880">
    <property type="component" value="Unassembled WGS sequence"/>
</dbReference>
<feature type="compositionally biased region" description="Polar residues" evidence="7">
    <location>
        <begin position="733"/>
        <end position="742"/>
    </location>
</feature>
<dbReference type="PANTHER" id="PTHR12305:SF60">
    <property type="entry name" value="PHOSPHATIDYLINOSITOL 3,4,5-TRISPHOSPHATE 3-PHOSPHATASE TPTE2-RELATED"/>
    <property type="match status" value="1"/>
</dbReference>
<dbReference type="InterPro" id="IPR000387">
    <property type="entry name" value="Tyr_Pase_dom"/>
</dbReference>
<feature type="region of interest" description="Disordered" evidence="7">
    <location>
        <begin position="407"/>
        <end position="556"/>
    </location>
</feature>
<feature type="domain" description="Phosphatase tensin-type" evidence="9">
    <location>
        <begin position="17"/>
        <end position="187"/>
    </location>
</feature>
<dbReference type="Pfam" id="PF22784">
    <property type="entry name" value="PTP-SAK"/>
    <property type="match status" value="1"/>
</dbReference>
<keyword evidence="4" id="KW-0904">Protein phosphatase</keyword>
<dbReference type="PROSITE" id="PS50056">
    <property type="entry name" value="TYR_PHOSPHATASE_2"/>
    <property type="match status" value="1"/>
</dbReference>
<dbReference type="GO" id="GO:0006629">
    <property type="term" value="P:lipid metabolic process"/>
    <property type="evidence" value="ECO:0007669"/>
    <property type="project" value="UniProtKB-KW"/>
</dbReference>
<evidence type="ECO:0000313" key="11">
    <source>
        <dbReference type="EnsemblMetazoa" id="ENSAATROPP015860"/>
    </source>
</evidence>
<dbReference type="Gene3D" id="2.60.40.1110">
    <property type="match status" value="1"/>
</dbReference>